<evidence type="ECO:0000313" key="2">
    <source>
        <dbReference type="EMBL" id="KKZ75103.1"/>
    </source>
</evidence>
<feature type="domain" description="Muconolactone isomerase" evidence="1">
    <location>
        <begin position="8"/>
        <end position="86"/>
    </location>
</feature>
<dbReference type="InterPro" id="IPR026029">
    <property type="entry name" value="MLI_dom"/>
</dbReference>
<dbReference type="AlphaFoldDB" id="A0A2P2GUB6"/>
<dbReference type="EMBL" id="LAQS01000005">
    <property type="protein sequence ID" value="KKZ75103.1"/>
    <property type="molecule type" value="Genomic_DNA"/>
</dbReference>
<dbReference type="SUPFAM" id="SSF54909">
    <property type="entry name" value="Dimeric alpha+beta barrel"/>
    <property type="match status" value="1"/>
</dbReference>
<protein>
    <recommendedName>
        <fullName evidence="1">Muconolactone isomerase domain-containing protein</fullName>
    </recommendedName>
</protein>
<dbReference type="Gene3D" id="3.30.70.1060">
    <property type="entry name" value="Dimeric alpha+beta barrel"/>
    <property type="match status" value="1"/>
</dbReference>
<organism evidence="2 3">
    <name type="scientific">Streptomyces showdoensis</name>
    <dbReference type="NCBI Taxonomy" id="68268"/>
    <lineage>
        <taxon>Bacteria</taxon>
        <taxon>Bacillati</taxon>
        <taxon>Actinomycetota</taxon>
        <taxon>Actinomycetes</taxon>
        <taxon>Kitasatosporales</taxon>
        <taxon>Streptomycetaceae</taxon>
        <taxon>Streptomyces</taxon>
    </lineage>
</organism>
<dbReference type="RefSeq" id="WP_046906226.1">
    <property type="nucleotide sequence ID" value="NZ_BAAAXG010000004.1"/>
</dbReference>
<dbReference type="OrthoDB" id="2889526at2"/>
<gene>
    <name evidence="2" type="ORF">VO63_04705</name>
</gene>
<comment type="caution">
    <text evidence="2">The sequence shown here is derived from an EMBL/GenBank/DDBJ whole genome shotgun (WGS) entry which is preliminary data.</text>
</comment>
<accession>A0A2P2GUB6</accession>
<evidence type="ECO:0000259" key="1">
    <source>
        <dbReference type="Pfam" id="PF02426"/>
    </source>
</evidence>
<proteinExistence type="predicted"/>
<sequence>MALFAVLATQSPTGIPADEFRRRLPEGFGYIRGLVDKGIIRHNWIRVGASGGLLIYEVASHEELNTLLYGNPLSPHLRFEVIPLAEVGGFDPTAFEREAG</sequence>
<name>A0A2P2GUB6_STREW</name>
<reference evidence="2 3" key="1">
    <citation type="submission" date="2015-05" db="EMBL/GenBank/DDBJ databases">
        <title>Draft Genome assembly of Streptomyces showdoensis.</title>
        <authorList>
            <person name="Thapa K.K."/>
            <person name="Metsa-Ketela M."/>
        </authorList>
    </citation>
    <scope>NUCLEOTIDE SEQUENCE [LARGE SCALE GENOMIC DNA]</scope>
    <source>
        <strain evidence="2 3">ATCC 15227</strain>
    </source>
</reference>
<dbReference type="InterPro" id="IPR011008">
    <property type="entry name" value="Dimeric_a/b-barrel"/>
</dbReference>
<dbReference type="Proteomes" id="UP000265325">
    <property type="component" value="Unassembled WGS sequence"/>
</dbReference>
<evidence type="ECO:0000313" key="3">
    <source>
        <dbReference type="Proteomes" id="UP000265325"/>
    </source>
</evidence>
<keyword evidence="3" id="KW-1185">Reference proteome</keyword>
<dbReference type="Pfam" id="PF02426">
    <property type="entry name" value="MIase"/>
    <property type="match status" value="1"/>
</dbReference>